<dbReference type="Proteomes" id="UP000695000">
    <property type="component" value="Unplaced"/>
</dbReference>
<name>A0ABM1N013_NICVS</name>
<dbReference type="PANTHER" id="PTHR46518">
    <property type="entry name" value="COILED-COIL DOMAIN-CONTAINING PROTEIN 151"/>
    <property type="match status" value="1"/>
</dbReference>
<dbReference type="GeneID" id="108565293"/>
<organism evidence="1 2">
    <name type="scientific">Nicrophorus vespilloides</name>
    <name type="common">Boreal carrion beetle</name>
    <dbReference type="NCBI Taxonomy" id="110193"/>
    <lineage>
        <taxon>Eukaryota</taxon>
        <taxon>Metazoa</taxon>
        <taxon>Ecdysozoa</taxon>
        <taxon>Arthropoda</taxon>
        <taxon>Hexapoda</taxon>
        <taxon>Insecta</taxon>
        <taxon>Pterygota</taxon>
        <taxon>Neoptera</taxon>
        <taxon>Endopterygota</taxon>
        <taxon>Coleoptera</taxon>
        <taxon>Polyphaga</taxon>
        <taxon>Staphyliniformia</taxon>
        <taxon>Silphidae</taxon>
        <taxon>Nicrophorinae</taxon>
        <taxon>Nicrophorus</taxon>
    </lineage>
</organism>
<gene>
    <name evidence="2" type="primary">LOC108565293</name>
</gene>
<dbReference type="InterPro" id="IPR033192">
    <property type="entry name" value="ODAD3"/>
</dbReference>
<sequence length="547" mass="63525">MGMNMLAAKKVKLHGMKDERWTAKDHLSQYKGLTKLFQRDRKIIDYDKLLAKKKHVKELLQLQKDINQNRSDLENAMTGDRQRIRNILAEDRKLQLAYQELHINNIINHIYQDNFSKRKYLDVLKYKLKLKMEELIKFRLEEGDLENRIKYEVSDKIPIEVQVGIVTGKVQDMILKKEAAITVRNTYRILVDIMKQDAIYYDAVLNSLQEDGRAQGKCIYQTTILGQLATEYLDDRRTEFQTLQETVKKDLHHRNKKLHDVREQVEDTTKSLRGLVRRDSDLTVTTLPPSTSFTDLQKSIGEIEVVLSSLQDMTMVSNFDCIFPCMEEQARQRDRLKQLVLKNEDDKNTLLKRKNHAELIATDLTNTMNDSTMEYKDRKKVLATEISTVRLKKTEIDENIQKRGGLLLNIRKVLQQMKEMTDKIGSDVKKMKTVDINDALHKSLSTPNVLVPQIEEDGHKLIKIIENKVSILMRAAPESEKFNPQDAQEAYNKLIIRTCRLLEFSQQAVEADFFEGLSFEDNLIPTNEFIKAQSKEIVASAARTEIV</sequence>
<keyword evidence="1" id="KW-1185">Reference proteome</keyword>
<reference evidence="2" key="1">
    <citation type="submission" date="2025-08" db="UniProtKB">
        <authorList>
            <consortium name="RefSeq"/>
        </authorList>
    </citation>
    <scope>IDENTIFICATION</scope>
    <source>
        <tissue evidence="2">Whole Larva</tissue>
    </source>
</reference>
<dbReference type="PANTHER" id="PTHR46518:SF1">
    <property type="entry name" value="OUTER DYNEIN ARM-DOCKING COMPLEX SUBUNIT 3"/>
    <property type="match status" value="1"/>
</dbReference>
<evidence type="ECO:0000313" key="1">
    <source>
        <dbReference type="Proteomes" id="UP000695000"/>
    </source>
</evidence>
<evidence type="ECO:0000313" key="2">
    <source>
        <dbReference type="RefSeq" id="XP_017780163.1"/>
    </source>
</evidence>
<proteinExistence type="predicted"/>
<protein>
    <submittedName>
        <fullName evidence="2">Myosin-11-like</fullName>
    </submittedName>
</protein>
<dbReference type="RefSeq" id="XP_017780163.1">
    <property type="nucleotide sequence ID" value="XM_017924674.1"/>
</dbReference>
<accession>A0ABM1N013</accession>